<dbReference type="HOGENOM" id="CLU_001771_0_0_1"/>
<dbReference type="PROSITE" id="PS00154">
    <property type="entry name" value="ATPASE_E1_E2"/>
    <property type="match status" value="1"/>
</dbReference>
<dbReference type="InterPro" id="IPR036163">
    <property type="entry name" value="HMA_dom_sf"/>
</dbReference>
<evidence type="ECO:0000313" key="10">
    <source>
        <dbReference type="Proteomes" id="UP000053257"/>
    </source>
</evidence>
<dbReference type="InterPro" id="IPR059000">
    <property type="entry name" value="ATPase_P-type_domA"/>
</dbReference>
<evidence type="ECO:0000259" key="8">
    <source>
        <dbReference type="PROSITE" id="PS50846"/>
    </source>
</evidence>
<sequence>MSPCCSGGKCSDAPQATQNTTQNTTIAIGEDELAEKIDCCTTTECVCDDQLARAICADDDGHVHTPGTLVDGEHIETTSLASVETCKCEDVTDNKELSESHASIFEGLDTVHSCGLRKRKAAKAAKKLPREACGEHKSLVRKRHNDTLTAFGSTASVNSCCADSCCGGPQDDIGIDDLEKQPSLLEKGSLDGDNHCVLAVKGMTCTGCENKLIRVLKAQPVLSKIKTSLVLSRAEFDYSCDPADLEPLIQTIQKRTGFTVEQIASTCSARALEFTVAIPDKMVAMTCPNGVSQVVKVGKNTVRVVYDPHVAGGREVIASYETCSPILAPEPQDPALTAGAKHIRMLLLRTVVSSLLTIPVLVMSWAPLPSHPHAYAIASLVLATLVQSVIAGPFYSNAFKSLVFSGLVETDLLVVLSTTTAYIYSIVAFAYEMIGHPLDGGSFFETSTLLVTLIMFGQLASALARQRAVAAISLRSLQQSTAVIVSTMPDGRTQDETIDVRLLQYNDTFRVLPDSVVITDGTITSGVSSVDESMMTGEAVPVEKGVGHAVLAGTRNGGGSLLVRATRLPGENTISDIADMVDDARFSRARIQGVVDRVCAWFVPAVLALAVITLVVWIAVGVRVRGQSPGEAAVRALTYAIAVLAISCPCAIGLAVPMVVLVASGVAARLGLVFKAATTIEVARQVSHAVFDKTGTLTTGQLEVVQSVVLQDTIALGNDTSISATSAILALVSASQHPVARAVAVHLGTKDIAASQVEDIEEVTSKGVQGTLAGRMIRGGNAKWLGLEHSPHISPLLDTGSTLFVVAYNGALLAVFALSDTIRPEVPALLTALAARGIGVSILSGDHPAAVRRVALALSIPAEQTKAGCLPADKAAHIRALQQRGAKVLFCGDGTNDAVALAQADVGVHMASDGAAGAAASAAADAVLLRPSLAGVGALLALSDAVHRRIVLNFAWAAVYNTVAVLFAAGAFVHARIAPAYAGLGEIVSVLPVVLIAMQLKWYSG</sequence>
<feature type="transmembrane region" description="Helical" evidence="7">
    <location>
        <begin position="980"/>
        <end position="1000"/>
    </location>
</feature>
<dbReference type="Gene3D" id="2.70.150.10">
    <property type="entry name" value="Calcium-transporting ATPase, cytoplasmic transduction domain A"/>
    <property type="match status" value="1"/>
</dbReference>
<evidence type="ECO:0000313" key="9">
    <source>
        <dbReference type="EMBL" id="KIP03427.1"/>
    </source>
</evidence>
<dbReference type="Gene3D" id="3.40.1110.10">
    <property type="entry name" value="Calcium-transporting ATPase, cytoplasmic domain N"/>
    <property type="match status" value="1"/>
</dbReference>
<dbReference type="Proteomes" id="UP000053257">
    <property type="component" value="Unassembled WGS sequence"/>
</dbReference>
<dbReference type="InterPro" id="IPR023299">
    <property type="entry name" value="ATPase_P-typ_cyto_dom_N"/>
</dbReference>
<dbReference type="SFLD" id="SFLDG00002">
    <property type="entry name" value="C1.7:_P-type_atpase_like"/>
    <property type="match status" value="1"/>
</dbReference>
<dbReference type="NCBIfam" id="TIGR01494">
    <property type="entry name" value="ATPase_P-type"/>
    <property type="match status" value="2"/>
</dbReference>
<dbReference type="SUPFAM" id="SSF81665">
    <property type="entry name" value="Calcium ATPase, transmembrane domain M"/>
    <property type="match status" value="1"/>
</dbReference>
<reference evidence="9 10" key="1">
    <citation type="journal article" date="2014" name="PLoS Genet.">
        <title>Analysis of the Phlebiopsis gigantea genome, transcriptome and secretome provides insight into its pioneer colonization strategies of wood.</title>
        <authorList>
            <person name="Hori C."/>
            <person name="Ishida T."/>
            <person name="Igarashi K."/>
            <person name="Samejima M."/>
            <person name="Suzuki H."/>
            <person name="Master E."/>
            <person name="Ferreira P."/>
            <person name="Ruiz-Duenas F.J."/>
            <person name="Held B."/>
            <person name="Canessa P."/>
            <person name="Larrondo L.F."/>
            <person name="Schmoll M."/>
            <person name="Druzhinina I.S."/>
            <person name="Kubicek C.P."/>
            <person name="Gaskell J.A."/>
            <person name="Kersten P."/>
            <person name="St John F."/>
            <person name="Glasner J."/>
            <person name="Sabat G."/>
            <person name="Splinter BonDurant S."/>
            <person name="Syed K."/>
            <person name="Yadav J."/>
            <person name="Mgbeahuruike A.C."/>
            <person name="Kovalchuk A."/>
            <person name="Asiegbu F.O."/>
            <person name="Lackner G."/>
            <person name="Hoffmeister D."/>
            <person name="Rencoret J."/>
            <person name="Gutierrez A."/>
            <person name="Sun H."/>
            <person name="Lindquist E."/>
            <person name="Barry K."/>
            <person name="Riley R."/>
            <person name="Grigoriev I.V."/>
            <person name="Henrissat B."/>
            <person name="Kues U."/>
            <person name="Berka R.M."/>
            <person name="Martinez A.T."/>
            <person name="Covert S.F."/>
            <person name="Blanchette R.A."/>
            <person name="Cullen D."/>
        </authorList>
    </citation>
    <scope>NUCLEOTIDE SEQUENCE [LARGE SCALE GENOMIC DNA]</scope>
    <source>
        <strain evidence="9 10">11061_1 CR5-6</strain>
    </source>
</reference>
<dbReference type="FunFam" id="2.70.150.10:FF:000002">
    <property type="entry name" value="Copper-transporting ATPase 1, putative"/>
    <property type="match status" value="1"/>
</dbReference>
<dbReference type="GO" id="GO:0046872">
    <property type="term" value="F:metal ion binding"/>
    <property type="evidence" value="ECO:0007669"/>
    <property type="project" value="UniProtKB-KW"/>
</dbReference>
<accession>A0A0C3S1X4</accession>
<dbReference type="InterPro" id="IPR023298">
    <property type="entry name" value="ATPase_P-typ_TM_dom_sf"/>
</dbReference>
<feature type="transmembrane region" description="Helical" evidence="7">
    <location>
        <begin position="407"/>
        <end position="431"/>
    </location>
</feature>
<keyword evidence="3 7" id="KW-0479">Metal-binding</keyword>
<dbReference type="InterPro" id="IPR001757">
    <property type="entry name" value="P_typ_ATPase"/>
</dbReference>
<dbReference type="NCBIfam" id="TIGR01525">
    <property type="entry name" value="ATPase-IB_hvy"/>
    <property type="match status" value="1"/>
</dbReference>
<feature type="transmembrane region" description="Helical" evidence="7">
    <location>
        <begin position="374"/>
        <end position="395"/>
    </location>
</feature>
<dbReference type="Pfam" id="PF00702">
    <property type="entry name" value="Hydrolase"/>
    <property type="match status" value="1"/>
</dbReference>
<dbReference type="InterPro" id="IPR027256">
    <property type="entry name" value="P-typ_ATPase_IB"/>
</dbReference>
<proteinExistence type="inferred from homology"/>
<feature type="transmembrane region" description="Helical" evidence="7">
    <location>
        <begin position="950"/>
        <end position="974"/>
    </location>
</feature>
<gene>
    <name evidence="9" type="ORF">PHLGIDRAFT_37430</name>
</gene>
<dbReference type="CDD" id="cd00371">
    <property type="entry name" value="HMA"/>
    <property type="match status" value="1"/>
</dbReference>
<dbReference type="InterPro" id="IPR023214">
    <property type="entry name" value="HAD_sf"/>
</dbReference>
<dbReference type="Gene3D" id="3.40.50.1000">
    <property type="entry name" value="HAD superfamily/HAD-like"/>
    <property type="match status" value="1"/>
</dbReference>
<evidence type="ECO:0000256" key="5">
    <source>
        <dbReference type="ARBA" id="ARBA00022989"/>
    </source>
</evidence>
<dbReference type="Pfam" id="PF00122">
    <property type="entry name" value="E1-E2_ATPase"/>
    <property type="match status" value="1"/>
</dbReference>
<dbReference type="InterPro" id="IPR006121">
    <property type="entry name" value="HMA_dom"/>
</dbReference>
<dbReference type="SUPFAM" id="SSF56784">
    <property type="entry name" value="HAD-like"/>
    <property type="match status" value="1"/>
</dbReference>
<dbReference type="Gene3D" id="3.30.70.100">
    <property type="match status" value="1"/>
</dbReference>
<dbReference type="OrthoDB" id="432719at2759"/>
<dbReference type="InterPro" id="IPR044492">
    <property type="entry name" value="P_typ_ATPase_HD_dom"/>
</dbReference>
<dbReference type="PROSITE" id="PS50846">
    <property type="entry name" value="HMA_2"/>
    <property type="match status" value="1"/>
</dbReference>
<evidence type="ECO:0000256" key="7">
    <source>
        <dbReference type="RuleBase" id="RU362081"/>
    </source>
</evidence>
<protein>
    <recommendedName>
        <fullName evidence="8">HMA domain-containing protein</fullName>
    </recommendedName>
</protein>
<dbReference type="InterPro" id="IPR056236">
    <property type="entry name" value="HMA_PCA1"/>
</dbReference>
<evidence type="ECO:0000256" key="4">
    <source>
        <dbReference type="ARBA" id="ARBA00022967"/>
    </source>
</evidence>
<dbReference type="NCBIfam" id="TIGR01511">
    <property type="entry name" value="ATPase-IB1_Cu"/>
    <property type="match status" value="1"/>
</dbReference>
<comment type="similarity">
    <text evidence="7">Belongs to the cation transport ATPase (P-type) (TC 3.A.3) family. Type IB subfamily.</text>
</comment>
<feature type="transmembrane region" description="Helical" evidence="7">
    <location>
        <begin position="639"/>
        <end position="663"/>
    </location>
</feature>
<dbReference type="PANTHER" id="PTHR46594:SF4">
    <property type="entry name" value="P-TYPE CATION-TRANSPORTING ATPASE"/>
    <property type="match status" value="1"/>
</dbReference>
<evidence type="ECO:0000256" key="1">
    <source>
        <dbReference type="ARBA" id="ARBA00004370"/>
    </source>
</evidence>
<feature type="transmembrane region" description="Helical" evidence="7">
    <location>
        <begin position="443"/>
        <end position="464"/>
    </location>
</feature>
<dbReference type="SUPFAM" id="SSF55008">
    <property type="entry name" value="HMA, heavy metal-associated domain"/>
    <property type="match status" value="1"/>
</dbReference>
<dbReference type="SFLD" id="SFLDF00027">
    <property type="entry name" value="p-type_atpase"/>
    <property type="match status" value="1"/>
</dbReference>
<keyword evidence="7" id="KW-0547">Nucleotide-binding</keyword>
<feature type="transmembrane region" description="Helical" evidence="7">
    <location>
        <begin position="598"/>
        <end position="619"/>
    </location>
</feature>
<keyword evidence="5 7" id="KW-1133">Transmembrane helix</keyword>
<dbReference type="AlphaFoldDB" id="A0A0C3S1X4"/>
<dbReference type="PRINTS" id="PR00119">
    <property type="entry name" value="CATATPASE"/>
</dbReference>
<evidence type="ECO:0000256" key="6">
    <source>
        <dbReference type="ARBA" id="ARBA00023136"/>
    </source>
</evidence>
<dbReference type="InterPro" id="IPR018303">
    <property type="entry name" value="ATPase_P-typ_P_site"/>
</dbReference>
<dbReference type="PANTHER" id="PTHR46594">
    <property type="entry name" value="P-TYPE CATION-TRANSPORTING ATPASE"/>
    <property type="match status" value="1"/>
</dbReference>
<dbReference type="STRING" id="745531.A0A0C3S1X4"/>
<dbReference type="GO" id="GO:0016887">
    <property type="term" value="F:ATP hydrolysis activity"/>
    <property type="evidence" value="ECO:0007669"/>
    <property type="project" value="InterPro"/>
</dbReference>
<comment type="subcellular location">
    <subcellularLocation>
        <location evidence="1 7">Membrane</location>
    </subcellularLocation>
</comment>
<dbReference type="GO" id="GO:0005524">
    <property type="term" value="F:ATP binding"/>
    <property type="evidence" value="ECO:0007669"/>
    <property type="project" value="UniProtKB-UniRule"/>
</dbReference>
<evidence type="ECO:0000256" key="2">
    <source>
        <dbReference type="ARBA" id="ARBA00022692"/>
    </source>
</evidence>
<dbReference type="GO" id="GO:0016020">
    <property type="term" value="C:membrane"/>
    <property type="evidence" value="ECO:0007669"/>
    <property type="project" value="UniProtKB-SubCell"/>
</dbReference>
<dbReference type="InterPro" id="IPR008250">
    <property type="entry name" value="ATPase_P-typ_transduc_dom_A_sf"/>
</dbReference>
<evidence type="ECO:0000256" key="3">
    <source>
        <dbReference type="ARBA" id="ARBA00022723"/>
    </source>
</evidence>
<keyword evidence="7" id="KW-0067">ATP-binding</keyword>
<name>A0A0C3S1X4_PHLG1</name>
<keyword evidence="10" id="KW-1185">Reference proteome</keyword>
<feature type="transmembrane region" description="Helical" evidence="7">
    <location>
        <begin position="346"/>
        <end position="368"/>
    </location>
</feature>
<keyword evidence="4" id="KW-1278">Translocase</keyword>
<dbReference type="SUPFAM" id="SSF81653">
    <property type="entry name" value="Calcium ATPase, transduction domain A"/>
    <property type="match status" value="1"/>
</dbReference>
<dbReference type="EMBL" id="KN840616">
    <property type="protein sequence ID" value="KIP03427.1"/>
    <property type="molecule type" value="Genomic_DNA"/>
</dbReference>
<dbReference type="GO" id="GO:0019829">
    <property type="term" value="F:ATPase-coupled monoatomic cation transmembrane transporter activity"/>
    <property type="evidence" value="ECO:0007669"/>
    <property type="project" value="InterPro"/>
</dbReference>
<feature type="domain" description="HMA" evidence="8">
    <location>
        <begin position="194"/>
        <end position="261"/>
    </location>
</feature>
<dbReference type="SFLD" id="SFLDS00003">
    <property type="entry name" value="Haloacid_Dehalogenase"/>
    <property type="match status" value="1"/>
</dbReference>
<dbReference type="InterPro" id="IPR036412">
    <property type="entry name" value="HAD-like_sf"/>
</dbReference>
<dbReference type="Pfam" id="PF00403">
    <property type="entry name" value="HMA"/>
    <property type="match status" value="1"/>
</dbReference>
<dbReference type="Pfam" id="PF24534">
    <property type="entry name" value="HMA_PCA1"/>
    <property type="match status" value="1"/>
</dbReference>
<keyword evidence="6 7" id="KW-0472">Membrane</keyword>
<keyword evidence="2 7" id="KW-0812">Transmembrane</keyword>
<organism evidence="9 10">
    <name type="scientific">Phlebiopsis gigantea (strain 11061_1 CR5-6)</name>
    <name type="common">White-rot fungus</name>
    <name type="synonym">Peniophora gigantea</name>
    <dbReference type="NCBI Taxonomy" id="745531"/>
    <lineage>
        <taxon>Eukaryota</taxon>
        <taxon>Fungi</taxon>
        <taxon>Dikarya</taxon>
        <taxon>Basidiomycota</taxon>
        <taxon>Agaricomycotina</taxon>
        <taxon>Agaricomycetes</taxon>
        <taxon>Polyporales</taxon>
        <taxon>Phanerochaetaceae</taxon>
        <taxon>Phlebiopsis</taxon>
    </lineage>
</organism>